<evidence type="ECO:0000313" key="2">
    <source>
        <dbReference type="Proteomes" id="UP001234297"/>
    </source>
</evidence>
<proteinExistence type="predicted"/>
<organism evidence="1 2">
    <name type="scientific">Persea americana</name>
    <name type="common">Avocado</name>
    <dbReference type="NCBI Taxonomy" id="3435"/>
    <lineage>
        <taxon>Eukaryota</taxon>
        <taxon>Viridiplantae</taxon>
        <taxon>Streptophyta</taxon>
        <taxon>Embryophyta</taxon>
        <taxon>Tracheophyta</taxon>
        <taxon>Spermatophyta</taxon>
        <taxon>Magnoliopsida</taxon>
        <taxon>Magnoliidae</taxon>
        <taxon>Laurales</taxon>
        <taxon>Lauraceae</taxon>
        <taxon>Persea</taxon>
    </lineage>
</organism>
<keyword evidence="2" id="KW-1185">Reference proteome</keyword>
<accession>A0ACC2MDM0</accession>
<dbReference type="EMBL" id="CM056810">
    <property type="protein sequence ID" value="KAJ8643729.1"/>
    <property type="molecule type" value="Genomic_DNA"/>
</dbReference>
<name>A0ACC2MDM0_PERAE</name>
<comment type="caution">
    <text evidence="1">The sequence shown here is derived from an EMBL/GenBank/DDBJ whole genome shotgun (WGS) entry which is preliminary data.</text>
</comment>
<sequence length="79" mass="8844">MAFLSSIKASKQIPSVQKLTQETLVAIVQRYVPDALDNPVFNCCNPSLQVPLVNIAIKTKENLNRKSKRMIVREGGDFK</sequence>
<evidence type="ECO:0000313" key="1">
    <source>
        <dbReference type="EMBL" id="KAJ8643729.1"/>
    </source>
</evidence>
<gene>
    <name evidence="1" type="ORF">MRB53_005477</name>
</gene>
<protein>
    <submittedName>
        <fullName evidence="1">Uncharacterized protein</fullName>
    </submittedName>
</protein>
<reference evidence="1 2" key="1">
    <citation type="journal article" date="2022" name="Hortic Res">
        <title>A haplotype resolved chromosomal level avocado genome allows analysis of novel avocado genes.</title>
        <authorList>
            <person name="Nath O."/>
            <person name="Fletcher S.J."/>
            <person name="Hayward A."/>
            <person name="Shaw L.M."/>
            <person name="Masouleh A.K."/>
            <person name="Furtado A."/>
            <person name="Henry R.J."/>
            <person name="Mitter N."/>
        </authorList>
    </citation>
    <scope>NUCLEOTIDE SEQUENCE [LARGE SCALE GENOMIC DNA]</scope>
    <source>
        <strain evidence="2">cv. Hass</strain>
    </source>
</reference>
<dbReference type="Proteomes" id="UP001234297">
    <property type="component" value="Chromosome 2"/>
</dbReference>